<accession>Q070K9</accession>
<reference evidence="4 5" key="1">
    <citation type="journal article" date="2006" name="J. Virol.">
        <title>Genome of crocodilepox virus.</title>
        <authorList>
            <person name="Afonso C.L."/>
            <person name="Tulman E.R."/>
            <person name="Delhon G."/>
            <person name="Lu Z."/>
            <person name="Viljoen G.J."/>
            <person name="Wallace D.B."/>
            <person name="Kutish G.F."/>
            <person name="Rock D.L."/>
        </authorList>
    </citation>
    <scope>NUCLEOTIDE SEQUENCE [LARGE SCALE GENOMIC DNA]</scope>
    <source>
        <strain evidence="5">Isolate Crocodylus niloticus/Zimbabwe/Ume/2001</strain>
    </source>
</reference>
<dbReference type="Pfam" id="PF13168">
    <property type="entry name" value="Poxvirus_B22R_C"/>
    <property type="match status" value="1"/>
</dbReference>
<feature type="region of interest" description="Disordered" evidence="1">
    <location>
        <begin position="243"/>
        <end position="264"/>
    </location>
</feature>
<sequence length="1941" mass="214674">MRPAVFFTLALFVALRTLGATEPREPGLTDEMCFGKRSIYHLPPQDTGRRDFVGPTDRLDLTEMGCNFVKRTLDKAPWSNYSEDLRNQLEELCQLQKENDENNIEASVVIVFNGPSSNVSSKFNNCMSDLPYGFSGWIGSDNQGATLIANSSINLESSNFSSVYGCLANLTGLPRYDSRNKTCNLTIDQVITNLTIPQHYVNLTARARLDGPSSTDYFWCQVTNGNCSDIINRVCSNSRQSILGTGMQNTRPKNPNDKEEAERAYCGDKGCDHWTAKARVRRSDRENSGNGKKTPPKKGPFQKIKQLFGGPGSSSSSLVPPNGDRAQVGVDGVFHPDGRGGPVVVGIGADTLGAAGGDILGGMRQQLPSIPTDKGLGQTVDSLNKREGSNLPPPVDLPLQDKLEGLTKIGGMILGGKEMFVKDPGTPNERIVFLGPEQYPVPDQHLGPDRYAGPLGDIYTRPHRKPPSSPSQSFGSGGGRHQLPSLTGPDSHVRGGSRNPFPVSRPGWENPYEDMPGMYDEVGFNRHHYPVQVTDSYQDPRDAVQQRRGGGTYRSPYGTSDVRTGDEYSFAGPPGTATGRRRSSNQGAVGNSGYDLPGWDSRQRPLPEGRGSHTYEEIGGGDGGYSLVGGGRGGPILRGPFPDSNIYEEIGSDRGGPRRESRVYEEVGGGDGVYSLAGGIGGRGGPRRESRVYEEVGGGDGVYSLAGGAGGGAPLLRGPRPDSHIYQEVGHGPPSPESTPPPLPPRKKNGLNVRTGFRPQSQGRPGETPDQSSRSRHIFGSPGSPSSSSSSSGGRRSGTPPIAPPRRSRCRRSAVSYSLLCGVSSATSSSGYRPPPYNPDYRAPHQTDSRFDQLHRGNRDQHFLGGAFVGSMLSFEHQTTITKIRNGDYNTGDRAQDVSAAVGDLLNRVGSMVSGTGMMIGSPHVMIAGLAGQAMAGLIDLGMIIRALITGEHVKPPPDPIAEMYSTYAKYMSSNEAGARLCLLPDSRLTVTVAYRHRGTDTEAGEKSLLHASDTVPSIVQYLSTDLADYTAQVEVICPRGTLRLLQGDISQYILQDYAGTDQAKHYYINAMKMVSSFPNATLTCGSEEGLYFVPYKPDPSDFQLLDRTGIGEPDSLRKLPSNVCDLFPFKRFYFLTSGCEYNRGQVAMSHTTCSVLLRRSLWDEKHQRWFAPDPFAHPGSDVKVFTFSRYDFPEVPLKPNEIPGHDDYCTVRNGQICYFSEPMVLDDQYTCRPRSRRLYVEIAPIGSTGFYTAFVLTCPWLSTPVVQPPWAPVTRVNVGQSYTSAMFAFSAAGTAAYLYCQHNTDKRLKSDMVVLSAKSPDDKKTKFDTNTWCDVKTQQGSTFLVDKFQSRFYKASKTCTTSTMFKRNMIDWGYNNNWLYVTYPPAVTLDAVVKVIKQPRVILSEYASPADLNEGMLERVGKYYPGSLYLTYDVTGLEEGYMVNKHFFWENAKKHLRTYSSLAVMIFACEVRNGRYVKKDWETIDDVVYFPFDDGWGSDGYYFFPTWKNLCQANISIADRRLHVTCKSYSIKIGIKQRQLCVSLTTSIDHCNGDASVARRGYLRQEAVNGFSRNYGYNYNLGSSSAHFQHLYCFSPSMYLDRIIMPKVQICRSFVMLFYQDLEIESEHFTPPPYPTTQFLSPNDTIIPASMYRTVLELKDLLDELMDYSRNPLIREINNFAQFLTDGGRQIARVTVDGDLLETSYLARQELIAQLEDAIRAKLVELVDLIIDRNEARARQRAEEHSVQECCILDPATNTSSKTFPDGYYLCGNYSDFIIDYGGVRYLIINDTLEPEGYVLYAEETPTTCLDMMYYLITNDKERAELEELLSKLLIEDAIQTLFDEYDRNFTEIIENFYNETMNETDGGHGDYDDTPETGGGYVGVAVGVSVSCVLLGLAVLLLLVVYVYRRRIGVYSVEVAARFTNKSENDTVSLLRLVE</sequence>
<organism evidence="4 5">
    <name type="scientific">Nile crocodilepox virus (isolate Crocodylus niloticus/Zimbabwe/Ume/2001)</name>
    <name type="common">CRV</name>
    <dbReference type="NCBI Taxonomy" id="1289473"/>
    <lineage>
        <taxon>Viruses</taxon>
        <taxon>Varidnaviria</taxon>
        <taxon>Bamfordvirae</taxon>
        <taxon>Nucleocytoviricota</taxon>
        <taxon>Pokkesviricetes</taxon>
        <taxon>Chitovirales</taxon>
        <taxon>Poxviridae</taxon>
        <taxon>Chordopoxvirinae</taxon>
        <taxon>Crocodylidpoxvirus</taxon>
        <taxon>Crocodylidpoxvirus nilecrocodilepox</taxon>
        <taxon>Nile crocodilepox virus</taxon>
    </lineage>
</organism>
<feature type="transmembrane region" description="Helical" evidence="2">
    <location>
        <begin position="1883"/>
        <end position="1910"/>
    </location>
</feature>
<feature type="compositionally biased region" description="Polar residues" evidence="1">
    <location>
        <begin position="243"/>
        <end position="253"/>
    </location>
</feature>
<feature type="compositionally biased region" description="Basic and acidic residues" evidence="1">
    <location>
        <begin position="601"/>
        <end position="616"/>
    </location>
</feature>
<dbReference type="GeneID" id="4363432"/>
<feature type="compositionally biased region" description="Basic and acidic residues" evidence="1">
    <location>
        <begin position="254"/>
        <end position="264"/>
    </location>
</feature>
<keyword evidence="2" id="KW-0472">Membrane</keyword>
<dbReference type="InterPro" id="IPR025128">
    <property type="entry name" value="Poxvirus_B22R_C_dom"/>
</dbReference>
<feature type="domain" description="Poxvirus B22R protein C-terminal" evidence="3">
    <location>
        <begin position="897"/>
        <end position="1092"/>
    </location>
</feature>
<feature type="region of interest" description="Disordered" evidence="1">
    <location>
        <begin position="531"/>
        <end position="622"/>
    </location>
</feature>
<keyword evidence="2" id="KW-1133">Transmembrane helix</keyword>
<evidence type="ECO:0000256" key="2">
    <source>
        <dbReference type="SAM" id="Phobius"/>
    </source>
</evidence>
<evidence type="ECO:0000313" key="5">
    <source>
        <dbReference type="Proteomes" id="UP000011300"/>
    </source>
</evidence>
<feature type="region of interest" description="Disordered" evidence="1">
    <location>
        <begin position="713"/>
        <end position="811"/>
    </location>
</feature>
<dbReference type="RefSeq" id="YP_784232.1">
    <property type="nucleotide sequence ID" value="NC_008030.1"/>
</dbReference>
<keyword evidence="5" id="KW-1185">Reference proteome</keyword>
<organismHost>
    <name type="scientific">Crocodylus johnstoni</name>
    <name type="common">Australian freshwater crocodile</name>
    <dbReference type="NCBI Taxonomy" id="184234"/>
</organismHost>
<keyword evidence="2" id="KW-0812">Transmembrane</keyword>
<feature type="compositionally biased region" description="Basic and acidic residues" evidence="1">
    <location>
        <begin position="277"/>
        <end position="287"/>
    </location>
</feature>
<evidence type="ECO:0000313" key="4">
    <source>
        <dbReference type="EMBL" id="ABJ08934.1"/>
    </source>
</evidence>
<protein>
    <submittedName>
        <fullName evidence="4">B22R-like protein</fullName>
    </submittedName>
</protein>
<organismHost>
    <name type="scientific">Crocodylus niloticus</name>
    <name type="common">Nile crocodile</name>
    <name type="synonym">African crocodile</name>
    <dbReference type="NCBI Taxonomy" id="8501"/>
</organismHost>
<feature type="region of interest" description="Disordered" evidence="1">
    <location>
        <begin position="825"/>
        <end position="847"/>
    </location>
</feature>
<evidence type="ECO:0000259" key="3">
    <source>
        <dbReference type="Pfam" id="PF13168"/>
    </source>
</evidence>
<dbReference type="KEGG" id="vg:4363432"/>
<feature type="compositionally biased region" description="Pro residues" evidence="1">
    <location>
        <begin position="733"/>
        <end position="744"/>
    </location>
</feature>
<feature type="region of interest" description="Disordered" evidence="1">
    <location>
        <begin position="438"/>
        <end position="514"/>
    </location>
</feature>
<dbReference type="EMBL" id="DQ356948">
    <property type="protein sequence ID" value="ABJ08934.1"/>
    <property type="molecule type" value="Genomic_DNA"/>
</dbReference>
<gene>
    <name evidence="4" type="ORF">CRV043</name>
</gene>
<feature type="region of interest" description="Disordered" evidence="1">
    <location>
        <begin position="277"/>
        <end position="322"/>
    </location>
</feature>
<dbReference type="Proteomes" id="UP000011300">
    <property type="component" value="Segment"/>
</dbReference>
<name>Q070K9_CPRVZ</name>
<evidence type="ECO:0000256" key="1">
    <source>
        <dbReference type="SAM" id="MobiDB-lite"/>
    </source>
</evidence>
<feature type="compositionally biased region" description="Low complexity" evidence="1">
    <location>
        <begin position="780"/>
        <end position="800"/>
    </location>
</feature>
<organismHost>
    <name type="scientific">Crocodylus porosus</name>
    <name type="common">Saltwater crocodile</name>
    <name type="synonym">Estuarine crocodile</name>
    <dbReference type="NCBI Taxonomy" id="8502"/>
</organismHost>
<proteinExistence type="predicted"/>